<dbReference type="EMBL" id="LIAE01007073">
    <property type="protein sequence ID" value="PAV82235.1"/>
    <property type="molecule type" value="Genomic_DNA"/>
</dbReference>
<dbReference type="Proteomes" id="UP000218231">
    <property type="component" value="Unassembled WGS sequence"/>
</dbReference>
<feature type="region of interest" description="Disordered" evidence="1">
    <location>
        <begin position="88"/>
        <end position="150"/>
    </location>
</feature>
<evidence type="ECO:0000313" key="3">
    <source>
        <dbReference type="Proteomes" id="UP000218231"/>
    </source>
</evidence>
<sequence length="333" mass="36934">MFRNKTTPLAENIKSENKDVAFAYATMLALIQKGLQKDVIQETKPIISAILTTSNRNLPELMEEDLGSGNFGGSEHPEIVPLNSRQVNQQNDTLPGSPSPSQAQSKPALLTSSLDPNRSNRLSPTRSTSAVSGVSRVSNASNVSRRSRCPANNTKLSTWRDLDAQLVQHSKDLISNNVSLQTVVAQHKSFWKKLTNTCCQATARNDQHQRLMVEFTMKLVRAYEFLVLCGVDEICTQPLDLFNVAISKFVVRPSSLYASSLSWIQAKEIFHTIIDSVNSFSTVLQVNTVFAELSARFASTWAEKSDDYKGYYAFVVGQLAELQIRASGKLTHF</sequence>
<keyword evidence="3" id="KW-1185">Reference proteome</keyword>
<evidence type="ECO:0000313" key="2">
    <source>
        <dbReference type="EMBL" id="PAV82235.1"/>
    </source>
</evidence>
<protein>
    <submittedName>
        <fullName evidence="2">Uncharacterized protein</fullName>
    </submittedName>
</protein>
<name>A0A2A2L837_9BILA</name>
<feature type="compositionally biased region" description="Low complexity" evidence="1">
    <location>
        <begin position="129"/>
        <end position="144"/>
    </location>
</feature>
<feature type="compositionally biased region" description="Low complexity" evidence="1">
    <location>
        <begin position="95"/>
        <end position="108"/>
    </location>
</feature>
<organism evidence="2 3">
    <name type="scientific">Diploscapter pachys</name>
    <dbReference type="NCBI Taxonomy" id="2018661"/>
    <lineage>
        <taxon>Eukaryota</taxon>
        <taxon>Metazoa</taxon>
        <taxon>Ecdysozoa</taxon>
        <taxon>Nematoda</taxon>
        <taxon>Chromadorea</taxon>
        <taxon>Rhabditida</taxon>
        <taxon>Rhabditina</taxon>
        <taxon>Rhabditomorpha</taxon>
        <taxon>Rhabditoidea</taxon>
        <taxon>Rhabditidae</taxon>
        <taxon>Diploscapter</taxon>
    </lineage>
</organism>
<accession>A0A2A2L837</accession>
<feature type="compositionally biased region" description="Polar residues" evidence="1">
    <location>
        <begin position="110"/>
        <end position="128"/>
    </location>
</feature>
<reference evidence="2 3" key="1">
    <citation type="journal article" date="2017" name="Curr. Biol.">
        <title>Genome architecture and evolution of a unichromosomal asexual nematode.</title>
        <authorList>
            <person name="Fradin H."/>
            <person name="Zegar C."/>
            <person name="Gutwein M."/>
            <person name="Lucas J."/>
            <person name="Kovtun M."/>
            <person name="Corcoran D."/>
            <person name="Baugh L.R."/>
            <person name="Kiontke K."/>
            <person name="Gunsalus K."/>
            <person name="Fitch D.H."/>
            <person name="Piano F."/>
        </authorList>
    </citation>
    <scope>NUCLEOTIDE SEQUENCE [LARGE SCALE GENOMIC DNA]</scope>
    <source>
        <strain evidence="2">PF1309</strain>
    </source>
</reference>
<evidence type="ECO:0000256" key="1">
    <source>
        <dbReference type="SAM" id="MobiDB-lite"/>
    </source>
</evidence>
<proteinExistence type="predicted"/>
<dbReference type="AlphaFoldDB" id="A0A2A2L837"/>
<comment type="caution">
    <text evidence="2">The sequence shown here is derived from an EMBL/GenBank/DDBJ whole genome shotgun (WGS) entry which is preliminary data.</text>
</comment>
<gene>
    <name evidence="2" type="ORF">WR25_21817</name>
</gene>